<dbReference type="CDD" id="cd00082">
    <property type="entry name" value="HisKA"/>
    <property type="match status" value="1"/>
</dbReference>
<dbReference type="EC" id="2.7.13.3" evidence="2"/>
<dbReference type="Proteomes" id="UP000634134">
    <property type="component" value="Unassembled WGS sequence"/>
</dbReference>
<dbReference type="Pfam" id="PF02518">
    <property type="entry name" value="HATPase_c"/>
    <property type="match status" value="1"/>
</dbReference>
<organism evidence="10 11">
    <name type="scientific">Dyadobacter subterraneus</name>
    <dbReference type="NCBI Taxonomy" id="2773304"/>
    <lineage>
        <taxon>Bacteria</taxon>
        <taxon>Pseudomonadati</taxon>
        <taxon>Bacteroidota</taxon>
        <taxon>Cytophagia</taxon>
        <taxon>Cytophagales</taxon>
        <taxon>Spirosomataceae</taxon>
        <taxon>Dyadobacter</taxon>
    </lineage>
</organism>
<feature type="domain" description="PAC" evidence="9">
    <location>
        <begin position="611"/>
        <end position="664"/>
    </location>
</feature>
<dbReference type="PRINTS" id="PR00344">
    <property type="entry name" value="BCTRLSENSOR"/>
</dbReference>
<evidence type="ECO:0000313" key="10">
    <source>
        <dbReference type="EMBL" id="MBE9463516.1"/>
    </source>
</evidence>
<dbReference type="PROSITE" id="PS50112">
    <property type="entry name" value="PAS"/>
    <property type="match status" value="1"/>
</dbReference>
<keyword evidence="5" id="KW-0418">Kinase</keyword>
<evidence type="ECO:0000259" key="8">
    <source>
        <dbReference type="PROSITE" id="PS50112"/>
    </source>
</evidence>
<dbReference type="InterPro" id="IPR036097">
    <property type="entry name" value="HisK_dim/P_sf"/>
</dbReference>
<dbReference type="PROSITE" id="PS50113">
    <property type="entry name" value="PAC"/>
    <property type="match status" value="4"/>
</dbReference>
<evidence type="ECO:0000256" key="5">
    <source>
        <dbReference type="ARBA" id="ARBA00022777"/>
    </source>
</evidence>
<feature type="domain" description="Histidine kinase" evidence="7">
    <location>
        <begin position="721"/>
        <end position="949"/>
    </location>
</feature>
<dbReference type="InterPro" id="IPR000014">
    <property type="entry name" value="PAS"/>
</dbReference>
<dbReference type="SMART" id="SM00086">
    <property type="entry name" value="PAC"/>
    <property type="match status" value="5"/>
</dbReference>
<dbReference type="InterPro" id="IPR035965">
    <property type="entry name" value="PAS-like_dom_sf"/>
</dbReference>
<dbReference type="EMBL" id="JACYGY010000001">
    <property type="protein sequence ID" value="MBE9463516.1"/>
    <property type="molecule type" value="Genomic_DNA"/>
</dbReference>
<dbReference type="Pfam" id="PF08447">
    <property type="entry name" value="PAS_3"/>
    <property type="match status" value="2"/>
</dbReference>
<dbReference type="SUPFAM" id="SSF55785">
    <property type="entry name" value="PYP-like sensor domain (PAS domain)"/>
    <property type="match status" value="5"/>
</dbReference>
<keyword evidence="11" id="KW-1185">Reference proteome</keyword>
<dbReference type="InterPro" id="IPR013656">
    <property type="entry name" value="PAS_4"/>
</dbReference>
<dbReference type="CDD" id="cd00130">
    <property type="entry name" value="PAS"/>
    <property type="match status" value="2"/>
</dbReference>
<protein>
    <recommendedName>
        <fullName evidence="2">histidine kinase</fullName>
        <ecNumber evidence="2">2.7.13.3</ecNumber>
    </recommendedName>
</protein>
<sequence length="949" mass="106501">MSNGQEIPNNNHGLNERLSVDFALKAAKLGVWEVNPKTRIVHWDQRCRELFGLEDDYLLLENIITHIHPDDSGWVAVARNLAMTPGYSGEYDVTYRTIGAKDKVLRWVRFTGKAEYDEQNVMTRFSGVAQDVTKEKLHQQQVQKSEAHFKGLIQQAPFAIAVYRSRDLIIDTANQAMIEVWGKTPDVIGTKLSIALPELEGQPFISILENVFDTGEIYQTDQQVVDLVVDGKLQSFWFKFTYQPLTDTDGKVYAILNMAVDITEQVLYQKRIEESQRKILASFEQSPVAIAILSKQDLVFTMANPFYGELVGRPSDQLIGKSMLDILPELRGQGFDILLQQVIDSGIPYTAMETPATVLRNGNLETIYVDLSYQPNRETDGSISGVLVIATHVTQQVLARKEVESRESQLRSIIANAPAAMGLFVGRDLIIQLPNQAFIDIVGKGDEIAGKRLADVMPELENQAFLQILDDVYTTGKMFQSPGAQVNIVRNGVMTHNYYNITYSPLFDESGNVYAILDIAIDVTEQVKARQQISDSQQQLSGAIELAELATWSLDINAGKFIYSGRFMDWLGLDEDYLNEKEAYNPIPEQYRKFVEDAVNEAIKPGASGIYKNEHPIINRITGRRRIIQAQARVFYDSEGKPALLSGTAQDVTEQRKLQVTLEQLVQQRTEELETANEELTATNEELAAINEEFAATNDDLAEANHLLNLSNQNLEQFAYIASHDLQEPLRKIQQFGDLLKKKYDSPSQDALIYLDRMQSAATRMSALITDLLTYARISNNPQDSQRISLHEVLSMTLSDLEYTIQQTQAEIQIDQLPIINGDKVQLGQLFQNLVSNAIKFRDAGSLPRIHIRSRLIKSTEIPPHVKPTRWASSYHLISVTDNGIGFEQQYADRIFQAFQRLHGKSEFEGTGIGLAICDKVVANHGGAITATSQPGQGSVFEIYLPSDL</sequence>
<dbReference type="SMART" id="SM00091">
    <property type="entry name" value="PAS"/>
    <property type="match status" value="5"/>
</dbReference>
<gene>
    <name evidence="10" type="ORF">IEE83_16635</name>
</gene>
<dbReference type="PANTHER" id="PTHR43304">
    <property type="entry name" value="PHYTOCHROME-LIKE PROTEIN CPH1"/>
    <property type="match status" value="1"/>
</dbReference>
<evidence type="ECO:0000259" key="9">
    <source>
        <dbReference type="PROSITE" id="PS50113"/>
    </source>
</evidence>
<dbReference type="InterPro" id="IPR005467">
    <property type="entry name" value="His_kinase_dom"/>
</dbReference>
<evidence type="ECO:0000256" key="4">
    <source>
        <dbReference type="ARBA" id="ARBA00022679"/>
    </source>
</evidence>
<feature type="domain" description="PAS" evidence="8">
    <location>
        <begin position="16"/>
        <end position="71"/>
    </location>
</feature>
<dbReference type="InterPro" id="IPR000700">
    <property type="entry name" value="PAS-assoc_C"/>
</dbReference>
<dbReference type="InterPro" id="IPR003661">
    <property type="entry name" value="HisK_dim/P_dom"/>
</dbReference>
<evidence type="ECO:0000256" key="6">
    <source>
        <dbReference type="SAM" id="Coils"/>
    </source>
</evidence>
<dbReference type="RefSeq" id="WP_194121643.1">
    <property type="nucleotide sequence ID" value="NZ_JACYGY010000001.1"/>
</dbReference>
<reference evidence="11" key="1">
    <citation type="submission" date="2023-07" db="EMBL/GenBank/DDBJ databases">
        <title>Dyadobacter sp. nov 'subterranea' isolated from contaminted grondwater.</title>
        <authorList>
            <person name="Szabo I."/>
            <person name="Al-Omari J."/>
            <person name="Szerdahelyi S.G."/>
            <person name="Rado J."/>
        </authorList>
    </citation>
    <scope>NUCLEOTIDE SEQUENCE [LARGE SCALE GENOMIC DNA]</scope>
    <source>
        <strain evidence="11">UP-52</strain>
    </source>
</reference>
<dbReference type="Pfam" id="PF08448">
    <property type="entry name" value="PAS_4"/>
    <property type="match status" value="3"/>
</dbReference>
<feature type="domain" description="PAC" evidence="9">
    <location>
        <begin position="218"/>
        <end position="274"/>
    </location>
</feature>
<feature type="coiled-coil region" evidence="6">
    <location>
        <begin position="659"/>
        <end position="693"/>
    </location>
</feature>
<accession>A0ABR9WF14</accession>
<dbReference type="Pfam" id="PF00512">
    <property type="entry name" value="HisKA"/>
    <property type="match status" value="1"/>
</dbReference>
<keyword evidence="3" id="KW-0597">Phosphoprotein</keyword>
<dbReference type="PANTHER" id="PTHR43304:SF1">
    <property type="entry name" value="PAC DOMAIN-CONTAINING PROTEIN"/>
    <property type="match status" value="1"/>
</dbReference>
<keyword evidence="4" id="KW-0808">Transferase</keyword>
<dbReference type="Gene3D" id="3.30.450.20">
    <property type="entry name" value="PAS domain"/>
    <property type="match status" value="5"/>
</dbReference>
<dbReference type="Gene3D" id="3.30.565.10">
    <property type="entry name" value="Histidine kinase-like ATPase, C-terminal domain"/>
    <property type="match status" value="1"/>
</dbReference>
<keyword evidence="6" id="KW-0175">Coiled coil</keyword>
<feature type="domain" description="PAC" evidence="9">
    <location>
        <begin position="91"/>
        <end position="144"/>
    </location>
</feature>
<comment type="catalytic activity">
    <reaction evidence="1">
        <text>ATP + protein L-histidine = ADP + protein N-phospho-L-histidine.</text>
        <dbReference type="EC" id="2.7.13.3"/>
    </reaction>
</comment>
<proteinExistence type="predicted"/>
<evidence type="ECO:0000259" key="7">
    <source>
        <dbReference type="PROSITE" id="PS50109"/>
    </source>
</evidence>
<dbReference type="SMART" id="SM00388">
    <property type="entry name" value="HisKA"/>
    <property type="match status" value="1"/>
</dbReference>
<evidence type="ECO:0000256" key="3">
    <source>
        <dbReference type="ARBA" id="ARBA00022553"/>
    </source>
</evidence>
<dbReference type="InterPro" id="IPR036890">
    <property type="entry name" value="HATPase_C_sf"/>
</dbReference>
<dbReference type="InterPro" id="IPR003594">
    <property type="entry name" value="HATPase_dom"/>
</dbReference>
<dbReference type="InterPro" id="IPR001610">
    <property type="entry name" value="PAC"/>
</dbReference>
<comment type="caution">
    <text evidence="10">The sequence shown here is derived from an EMBL/GenBank/DDBJ whole genome shotgun (WGS) entry which is preliminary data.</text>
</comment>
<feature type="domain" description="PAC" evidence="9">
    <location>
        <begin position="480"/>
        <end position="535"/>
    </location>
</feature>
<dbReference type="SUPFAM" id="SSF55874">
    <property type="entry name" value="ATPase domain of HSP90 chaperone/DNA topoisomerase II/histidine kinase"/>
    <property type="match status" value="1"/>
</dbReference>
<dbReference type="SUPFAM" id="SSF47384">
    <property type="entry name" value="Homodimeric domain of signal transducing histidine kinase"/>
    <property type="match status" value="1"/>
</dbReference>
<evidence type="ECO:0000256" key="2">
    <source>
        <dbReference type="ARBA" id="ARBA00012438"/>
    </source>
</evidence>
<dbReference type="NCBIfam" id="TIGR00229">
    <property type="entry name" value="sensory_box"/>
    <property type="match status" value="4"/>
</dbReference>
<dbReference type="InterPro" id="IPR004358">
    <property type="entry name" value="Sig_transdc_His_kin-like_C"/>
</dbReference>
<evidence type="ECO:0000256" key="1">
    <source>
        <dbReference type="ARBA" id="ARBA00000085"/>
    </source>
</evidence>
<dbReference type="SMART" id="SM00387">
    <property type="entry name" value="HATPase_c"/>
    <property type="match status" value="1"/>
</dbReference>
<name>A0ABR9WF14_9BACT</name>
<dbReference type="PROSITE" id="PS50109">
    <property type="entry name" value="HIS_KIN"/>
    <property type="match status" value="1"/>
</dbReference>
<dbReference type="InterPro" id="IPR052162">
    <property type="entry name" value="Sensor_kinase/Photoreceptor"/>
</dbReference>
<dbReference type="InterPro" id="IPR013655">
    <property type="entry name" value="PAS_fold_3"/>
</dbReference>
<dbReference type="Gene3D" id="1.10.287.130">
    <property type="match status" value="1"/>
</dbReference>
<evidence type="ECO:0000313" key="11">
    <source>
        <dbReference type="Proteomes" id="UP000634134"/>
    </source>
</evidence>